<feature type="domain" description="Pyruvate carboxyltransferase" evidence="4">
    <location>
        <begin position="9"/>
        <end position="287"/>
    </location>
</feature>
<dbReference type="InterPro" id="IPR000891">
    <property type="entry name" value="PYR_CT"/>
</dbReference>
<accession>A0A1B7LAR3</accession>
<keyword evidence="2" id="KW-0479">Metal-binding</keyword>
<organism evidence="5 6">
    <name type="scientific">Desulfotomaculum copahuensis</name>
    <dbReference type="NCBI Taxonomy" id="1838280"/>
    <lineage>
        <taxon>Bacteria</taxon>
        <taxon>Bacillati</taxon>
        <taxon>Bacillota</taxon>
        <taxon>Clostridia</taxon>
        <taxon>Eubacteriales</taxon>
        <taxon>Desulfotomaculaceae</taxon>
        <taxon>Desulfotomaculum</taxon>
    </lineage>
</organism>
<proteinExistence type="inferred from homology"/>
<dbReference type="Gene3D" id="3.20.20.70">
    <property type="entry name" value="Aldolase class I"/>
    <property type="match status" value="1"/>
</dbReference>
<evidence type="ECO:0000256" key="1">
    <source>
        <dbReference type="ARBA" id="ARBA00009405"/>
    </source>
</evidence>
<protein>
    <recommendedName>
        <fullName evidence="4">Pyruvate carboxyltransferase domain-containing protein</fullName>
    </recommendedName>
</protein>
<evidence type="ECO:0000313" key="5">
    <source>
        <dbReference type="EMBL" id="OAT79415.1"/>
    </source>
</evidence>
<dbReference type="InterPro" id="IPR043594">
    <property type="entry name" value="HMGL"/>
</dbReference>
<evidence type="ECO:0000256" key="2">
    <source>
        <dbReference type="ARBA" id="ARBA00022723"/>
    </source>
</evidence>
<dbReference type="PROSITE" id="PS50991">
    <property type="entry name" value="PYR_CT"/>
    <property type="match status" value="1"/>
</dbReference>
<dbReference type="GO" id="GO:0046951">
    <property type="term" value="P:ketone body biosynthetic process"/>
    <property type="evidence" value="ECO:0007669"/>
    <property type="project" value="TreeGrafter"/>
</dbReference>
<dbReference type="GO" id="GO:0006552">
    <property type="term" value="P:L-leucine catabolic process"/>
    <property type="evidence" value="ECO:0007669"/>
    <property type="project" value="TreeGrafter"/>
</dbReference>
<evidence type="ECO:0000313" key="6">
    <source>
        <dbReference type="Proteomes" id="UP000078532"/>
    </source>
</evidence>
<dbReference type="CDD" id="cd07938">
    <property type="entry name" value="DRE_TIM_HMGL"/>
    <property type="match status" value="1"/>
</dbReference>
<evidence type="ECO:0000256" key="3">
    <source>
        <dbReference type="ARBA" id="ARBA00023239"/>
    </source>
</evidence>
<dbReference type="PANTHER" id="PTHR42738:SF7">
    <property type="entry name" value="HYDROXYMETHYLGLUTARYL-COA LYASE"/>
    <property type="match status" value="1"/>
</dbReference>
<keyword evidence="6" id="KW-1185">Reference proteome</keyword>
<dbReference type="InterPro" id="IPR013785">
    <property type="entry name" value="Aldolase_TIM"/>
</dbReference>
<dbReference type="Pfam" id="PF00682">
    <property type="entry name" value="HMGL-like"/>
    <property type="match status" value="1"/>
</dbReference>
<comment type="caution">
    <text evidence="5">The sequence shown here is derived from an EMBL/GenBank/DDBJ whole genome shotgun (WGS) entry which is preliminary data.</text>
</comment>
<dbReference type="Proteomes" id="UP000078532">
    <property type="component" value="Unassembled WGS sequence"/>
</dbReference>
<keyword evidence="3" id="KW-0456">Lyase</keyword>
<dbReference type="GO" id="GO:0004419">
    <property type="term" value="F:hydroxymethylglutaryl-CoA lyase activity"/>
    <property type="evidence" value="ECO:0007669"/>
    <property type="project" value="TreeGrafter"/>
</dbReference>
<name>A0A1B7LAR3_9FIRM</name>
<dbReference type="PANTHER" id="PTHR42738">
    <property type="entry name" value="HYDROXYMETHYLGLUTARYL-COA LYASE"/>
    <property type="match status" value="1"/>
</dbReference>
<dbReference type="SUPFAM" id="SSF51569">
    <property type="entry name" value="Aldolase"/>
    <property type="match status" value="1"/>
</dbReference>
<gene>
    <name evidence="5" type="ORF">A6M21_01410</name>
</gene>
<dbReference type="NCBIfam" id="NF004283">
    <property type="entry name" value="PRK05692.1"/>
    <property type="match status" value="1"/>
</dbReference>
<sequence>MPLHWPEKVLIREVGPRDGLQNEAAFVPTAVKVQLLAALAGAGVKAIEATSFVHPRAVPQLRDAEAVMEGLDRLFMRGNDGVKSPAAPVISALTGNMRGLERAVRAGVKEVVAVVSASEAHNRANMHMSVEASLRQVREMGAAAAAGGVRLRGAVATAFGCPYQGDIAPGLVAGVVEGMLQAGVDEITLADTAGLGNPRQVYDLVTLLASCYPRVTWALHFHDNRGLALANCVTGLQAGVRILEGSVAGLGGCPFIPGAAGNAATEDLVYMLHRMGIDTGIDLDALAGCAGLLEEHLGRKICRNRV</sequence>
<dbReference type="STRING" id="1838280.A6M21_01410"/>
<comment type="similarity">
    <text evidence="1">Belongs to the HMG-CoA lyase family.</text>
</comment>
<dbReference type="GO" id="GO:0046872">
    <property type="term" value="F:metal ion binding"/>
    <property type="evidence" value="ECO:0007669"/>
    <property type="project" value="UniProtKB-KW"/>
</dbReference>
<dbReference type="AlphaFoldDB" id="A0A1B7LAR3"/>
<dbReference type="FunFam" id="3.20.20.70:FF:000071">
    <property type="entry name" value="Hydroxymethylglutaryl-CoA lyase"/>
    <property type="match status" value="1"/>
</dbReference>
<dbReference type="EMBL" id="LYVF01000197">
    <property type="protein sequence ID" value="OAT79415.1"/>
    <property type="molecule type" value="Genomic_DNA"/>
</dbReference>
<reference evidence="5 6" key="1">
    <citation type="submission" date="2016-04" db="EMBL/GenBank/DDBJ databases">
        <authorList>
            <person name="Evans L.H."/>
            <person name="Alamgir A."/>
            <person name="Owens N."/>
            <person name="Weber N.D."/>
            <person name="Virtaneva K."/>
            <person name="Barbian K."/>
            <person name="Babar A."/>
            <person name="Rosenke K."/>
        </authorList>
    </citation>
    <scope>NUCLEOTIDE SEQUENCE [LARGE SCALE GENOMIC DNA]</scope>
    <source>
        <strain evidence="5 6">LMa1</strain>
    </source>
</reference>
<dbReference type="OrthoDB" id="9784013at2"/>
<evidence type="ECO:0000259" key="4">
    <source>
        <dbReference type="PROSITE" id="PS50991"/>
    </source>
</evidence>